<dbReference type="Proteomes" id="UP001243330">
    <property type="component" value="Unassembled WGS sequence"/>
</dbReference>
<keyword evidence="1" id="KW-0732">Signal</keyword>
<proteinExistence type="predicted"/>
<comment type="caution">
    <text evidence="2">The sequence shown here is derived from an EMBL/GenBank/DDBJ whole genome shotgun (WGS) entry which is preliminary data.</text>
</comment>
<protein>
    <recommendedName>
        <fullName evidence="4">Secreted protein</fullName>
    </recommendedName>
</protein>
<dbReference type="EMBL" id="JAQOWY010000412">
    <property type="protein sequence ID" value="KAK1842460.1"/>
    <property type="molecule type" value="Genomic_DNA"/>
</dbReference>
<feature type="chain" id="PRO_5042151066" description="Secreted protein" evidence="1">
    <location>
        <begin position="26"/>
        <end position="79"/>
    </location>
</feature>
<keyword evidence="3" id="KW-1185">Reference proteome</keyword>
<evidence type="ECO:0000256" key="1">
    <source>
        <dbReference type="SAM" id="SignalP"/>
    </source>
</evidence>
<feature type="signal peptide" evidence="1">
    <location>
        <begin position="1"/>
        <end position="25"/>
    </location>
</feature>
<sequence>MQSDGRERWMRRWDCLFLCLDSCVGAVGRSEISVSAKVVAPETQDGRDCRSSYLARCWRWHGTVVLERTAAKLEEEFRG</sequence>
<accession>A0AAD9EBF8</accession>
<name>A0AAD9EBF8_9PEZI</name>
<evidence type="ECO:0000313" key="2">
    <source>
        <dbReference type="EMBL" id="KAK1842460.1"/>
    </source>
</evidence>
<evidence type="ECO:0000313" key="3">
    <source>
        <dbReference type="Proteomes" id="UP001243330"/>
    </source>
</evidence>
<gene>
    <name evidence="2" type="ORF">CCHR01_14911</name>
</gene>
<reference evidence="2" key="1">
    <citation type="submission" date="2023-01" db="EMBL/GenBank/DDBJ databases">
        <title>Colletotrichum chrysophilum M932 genome sequence.</title>
        <authorList>
            <person name="Baroncelli R."/>
        </authorList>
    </citation>
    <scope>NUCLEOTIDE SEQUENCE</scope>
    <source>
        <strain evidence="2">M932</strain>
    </source>
</reference>
<organism evidence="2 3">
    <name type="scientific">Colletotrichum chrysophilum</name>
    <dbReference type="NCBI Taxonomy" id="1836956"/>
    <lineage>
        <taxon>Eukaryota</taxon>
        <taxon>Fungi</taxon>
        <taxon>Dikarya</taxon>
        <taxon>Ascomycota</taxon>
        <taxon>Pezizomycotina</taxon>
        <taxon>Sordariomycetes</taxon>
        <taxon>Hypocreomycetidae</taxon>
        <taxon>Glomerellales</taxon>
        <taxon>Glomerellaceae</taxon>
        <taxon>Colletotrichum</taxon>
        <taxon>Colletotrichum gloeosporioides species complex</taxon>
    </lineage>
</organism>
<dbReference type="AlphaFoldDB" id="A0AAD9EBF8"/>
<evidence type="ECO:0008006" key="4">
    <source>
        <dbReference type="Google" id="ProtNLM"/>
    </source>
</evidence>